<dbReference type="EMBL" id="FOSQ01000003">
    <property type="protein sequence ID" value="SFK55297.1"/>
    <property type="molecule type" value="Genomic_DNA"/>
</dbReference>
<accession>A0A1I4AGZ2</accession>
<dbReference type="RefSeq" id="WP_092959774.1">
    <property type="nucleotide sequence ID" value="NZ_FOSQ01000003.1"/>
</dbReference>
<proteinExistence type="predicted"/>
<sequence>MTPAPDPAAILGAEDRRFLAMTESDLDTLAPLLADDLHFVHSNGMVEDKEEFLRKLRSGERRYRAYSALARSVHQEGGFSFVFGEADAEIERPGGGISTRMTYTAIYRHAPEPRLFAWHSVKSPAPAPPPAAKAGP</sequence>
<dbReference type="InterPro" id="IPR032710">
    <property type="entry name" value="NTF2-like_dom_sf"/>
</dbReference>
<dbReference type="OrthoDB" id="5383110at2"/>
<dbReference type="Gene3D" id="3.10.450.50">
    <property type="match status" value="1"/>
</dbReference>
<dbReference type="SUPFAM" id="SSF54427">
    <property type="entry name" value="NTF2-like"/>
    <property type="match status" value="1"/>
</dbReference>
<organism evidence="2 3">
    <name type="scientific">Falsiroseomonas stagni DSM 19981</name>
    <dbReference type="NCBI Taxonomy" id="1123062"/>
    <lineage>
        <taxon>Bacteria</taxon>
        <taxon>Pseudomonadati</taxon>
        <taxon>Pseudomonadota</taxon>
        <taxon>Alphaproteobacteria</taxon>
        <taxon>Acetobacterales</taxon>
        <taxon>Roseomonadaceae</taxon>
        <taxon>Falsiroseomonas</taxon>
    </lineage>
</organism>
<dbReference type="STRING" id="1123062.SAMN02745775_103429"/>
<evidence type="ECO:0000313" key="2">
    <source>
        <dbReference type="EMBL" id="SFK55297.1"/>
    </source>
</evidence>
<feature type="domain" description="DUF4440" evidence="1">
    <location>
        <begin position="10"/>
        <end position="109"/>
    </location>
</feature>
<protein>
    <recommendedName>
        <fullName evidence="1">DUF4440 domain-containing protein</fullName>
    </recommendedName>
</protein>
<dbReference type="AlphaFoldDB" id="A0A1I4AGZ2"/>
<dbReference type="Pfam" id="PF14534">
    <property type="entry name" value="DUF4440"/>
    <property type="match status" value="1"/>
</dbReference>
<name>A0A1I4AGZ2_9PROT</name>
<evidence type="ECO:0000259" key="1">
    <source>
        <dbReference type="Pfam" id="PF14534"/>
    </source>
</evidence>
<dbReference type="Proteomes" id="UP000199473">
    <property type="component" value="Unassembled WGS sequence"/>
</dbReference>
<dbReference type="InterPro" id="IPR027843">
    <property type="entry name" value="DUF4440"/>
</dbReference>
<keyword evidence="3" id="KW-1185">Reference proteome</keyword>
<evidence type="ECO:0000313" key="3">
    <source>
        <dbReference type="Proteomes" id="UP000199473"/>
    </source>
</evidence>
<reference evidence="2 3" key="1">
    <citation type="submission" date="2016-10" db="EMBL/GenBank/DDBJ databases">
        <authorList>
            <person name="de Groot N.N."/>
        </authorList>
    </citation>
    <scope>NUCLEOTIDE SEQUENCE [LARGE SCALE GENOMIC DNA]</scope>
    <source>
        <strain evidence="2 3">DSM 19981</strain>
    </source>
</reference>
<gene>
    <name evidence="2" type="ORF">SAMN02745775_103429</name>
</gene>